<accession>A0ABP9SB68</accession>
<keyword evidence="2" id="KW-1185">Reference proteome</keyword>
<organism evidence="1 2">
    <name type="scientific">Arthrobacter gyeryongensis</name>
    <dbReference type="NCBI Taxonomy" id="1650592"/>
    <lineage>
        <taxon>Bacteria</taxon>
        <taxon>Bacillati</taxon>
        <taxon>Actinomycetota</taxon>
        <taxon>Actinomycetes</taxon>
        <taxon>Micrococcales</taxon>
        <taxon>Micrococcaceae</taxon>
        <taxon>Arthrobacter</taxon>
    </lineage>
</organism>
<evidence type="ECO:0000313" key="2">
    <source>
        <dbReference type="Proteomes" id="UP001500200"/>
    </source>
</evidence>
<comment type="caution">
    <text evidence="1">The sequence shown here is derived from an EMBL/GenBank/DDBJ whole genome shotgun (WGS) entry which is preliminary data.</text>
</comment>
<sequence>MGLLKGRRGGLTRGSIRHSRAPGHLQECSECHAAVLRERQYLERLRRAAVPEASQDFTNRLIEHTQRLAQSDFPERPVAQRSVWHGIRLASAAAGGLAVSAGILAVAAYAVGGEVTPQASNRGEQEVRTLVSSTVPGNVGEQLPVTGAQLSLPASVAGTVSLSEQQLSELRRDGWACPEMASMGYHVVSARALMQDGHPAVELHLSDGDHHATLVEQHLEGAGTSGTQLSITQGAPWQAVYSSPVAVLRYSSDMPANQAAGAVPELVKAGDSLVVARPAENSAETWNERLQRGLHALAGLAGF</sequence>
<proteinExistence type="predicted"/>
<protein>
    <recommendedName>
        <fullName evidence="3">Anti-sigma factor</fullName>
    </recommendedName>
</protein>
<name>A0ABP9SB68_9MICC</name>
<reference evidence="2" key="1">
    <citation type="journal article" date="2019" name="Int. J. Syst. Evol. Microbiol.">
        <title>The Global Catalogue of Microorganisms (GCM) 10K type strain sequencing project: providing services to taxonomists for standard genome sequencing and annotation.</title>
        <authorList>
            <consortium name="The Broad Institute Genomics Platform"/>
            <consortium name="The Broad Institute Genome Sequencing Center for Infectious Disease"/>
            <person name="Wu L."/>
            <person name="Ma J."/>
        </authorList>
    </citation>
    <scope>NUCLEOTIDE SEQUENCE [LARGE SCALE GENOMIC DNA]</scope>
    <source>
        <strain evidence="2">JCM 18514</strain>
    </source>
</reference>
<dbReference type="EMBL" id="BAABKK010000011">
    <property type="protein sequence ID" value="GAA5193719.1"/>
    <property type="molecule type" value="Genomic_DNA"/>
</dbReference>
<dbReference type="Proteomes" id="UP001500200">
    <property type="component" value="Unassembled WGS sequence"/>
</dbReference>
<gene>
    <name evidence="1" type="ORF">GCM10023346_19350</name>
</gene>
<evidence type="ECO:0008006" key="3">
    <source>
        <dbReference type="Google" id="ProtNLM"/>
    </source>
</evidence>
<evidence type="ECO:0000313" key="1">
    <source>
        <dbReference type="EMBL" id="GAA5193719.1"/>
    </source>
</evidence>